<keyword evidence="3" id="KW-0804">Transcription</keyword>
<keyword evidence="1" id="KW-0805">Transcription regulation</keyword>
<sequence length="241" mass="26108">MPFSAAGRARGPAARRRRCAAARPAGAGRCLCTGTARSAVNAGATAERVHQALRLRIMSREFRPGDRLDPAALAAPLAASVTPVRDALHRLTGEGLVETRTAGGFHVPALDEPGLADLYDWSAELVLLAINAWRRPAALQPLGDLADAAVLADRTAATFLAVARHSANREHAFALDRLNARLHAVRTVEEQVLEGTGAELEALWQAVRTAERKHLKTLCRSYHRRRRRAASDIVRAVYRAD</sequence>
<protein>
    <submittedName>
        <fullName evidence="5">GntR family transcriptional regulator</fullName>
    </submittedName>
</protein>
<evidence type="ECO:0000256" key="1">
    <source>
        <dbReference type="ARBA" id="ARBA00023015"/>
    </source>
</evidence>
<dbReference type="Gene3D" id="1.10.10.10">
    <property type="entry name" value="Winged helix-like DNA-binding domain superfamily/Winged helix DNA-binding domain"/>
    <property type="match status" value="1"/>
</dbReference>
<dbReference type="PROSITE" id="PS50949">
    <property type="entry name" value="HTH_GNTR"/>
    <property type="match status" value="1"/>
</dbReference>
<proteinExistence type="predicted"/>
<dbReference type="GO" id="GO:0003700">
    <property type="term" value="F:DNA-binding transcription factor activity"/>
    <property type="evidence" value="ECO:0007669"/>
    <property type="project" value="InterPro"/>
</dbReference>
<dbReference type="GO" id="GO:0003677">
    <property type="term" value="F:DNA binding"/>
    <property type="evidence" value="ECO:0007669"/>
    <property type="project" value="UniProtKB-KW"/>
</dbReference>
<dbReference type="PANTHER" id="PTHR43537">
    <property type="entry name" value="TRANSCRIPTIONAL REGULATOR, GNTR FAMILY"/>
    <property type="match status" value="1"/>
</dbReference>
<organism evidence="5 6">
    <name type="scientific">Sphingobium cupriresistens</name>
    <dbReference type="NCBI Taxonomy" id="1132417"/>
    <lineage>
        <taxon>Bacteria</taxon>
        <taxon>Pseudomonadati</taxon>
        <taxon>Pseudomonadota</taxon>
        <taxon>Alphaproteobacteria</taxon>
        <taxon>Sphingomonadales</taxon>
        <taxon>Sphingomonadaceae</taxon>
        <taxon>Sphingobium</taxon>
    </lineage>
</organism>
<dbReference type="SUPFAM" id="SSF46785">
    <property type="entry name" value="Winged helix' DNA-binding domain"/>
    <property type="match status" value="1"/>
</dbReference>
<reference evidence="5 6" key="1">
    <citation type="submission" date="2019-02" db="EMBL/GenBank/DDBJ databases">
        <authorList>
            <person name="Feng G."/>
        </authorList>
    </citation>
    <scope>NUCLEOTIDE SEQUENCE [LARGE SCALE GENOMIC DNA]</scope>
    <source>
        <strain evidence="5 6">CCTCC AB 2011146</strain>
    </source>
</reference>
<evidence type="ECO:0000313" key="6">
    <source>
        <dbReference type="Proteomes" id="UP000291572"/>
    </source>
</evidence>
<dbReference type="EMBL" id="SEOO01000068">
    <property type="protein sequence ID" value="RYM05860.1"/>
    <property type="molecule type" value="Genomic_DNA"/>
</dbReference>
<dbReference type="PANTHER" id="PTHR43537:SF5">
    <property type="entry name" value="UXU OPERON TRANSCRIPTIONAL REGULATOR"/>
    <property type="match status" value="1"/>
</dbReference>
<name>A0A8G1ZCC4_9SPHN</name>
<dbReference type="AlphaFoldDB" id="A0A8G1ZCC4"/>
<dbReference type="Pfam" id="PF00392">
    <property type="entry name" value="GntR"/>
    <property type="match status" value="1"/>
</dbReference>
<dbReference type="Proteomes" id="UP000291572">
    <property type="component" value="Unassembled WGS sequence"/>
</dbReference>
<evidence type="ECO:0000313" key="5">
    <source>
        <dbReference type="EMBL" id="RYM05860.1"/>
    </source>
</evidence>
<evidence type="ECO:0000256" key="3">
    <source>
        <dbReference type="ARBA" id="ARBA00023163"/>
    </source>
</evidence>
<keyword evidence="2" id="KW-0238">DNA-binding</keyword>
<dbReference type="InterPro" id="IPR036390">
    <property type="entry name" value="WH_DNA-bd_sf"/>
</dbReference>
<evidence type="ECO:0000259" key="4">
    <source>
        <dbReference type="PROSITE" id="PS50949"/>
    </source>
</evidence>
<dbReference type="InterPro" id="IPR036388">
    <property type="entry name" value="WH-like_DNA-bd_sf"/>
</dbReference>
<comment type="caution">
    <text evidence="5">The sequence shown here is derived from an EMBL/GenBank/DDBJ whole genome shotgun (WGS) entry which is preliminary data.</text>
</comment>
<dbReference type="OrthoDB" id="8479543at2"/>
<feature type="domain" description="HTH gntR-type" evidence="4">
    <location>
        <begin position="43"/>
        <end position="110"/>
    </location>
</feature>
<accession>A0A8G1ZCC4</accession>
<gene>
    <name evidence="5" type="ORF">EWH12_20720</name>
</gene>
<dbReference type="InterPro" id="IPR000524">
    <property type="entry name" value="Tscrpt_reg_HTH_GntR"/>
</dbReference>
<evidence type="ECO:0000256" key="2">
    <source>
        <dbReference type="ARBA" id="ARBA00023125"/>
    </source>
</evidence>
<dbReference type="SMART" id="SM00345">
    <property type="entry name" value="HTH_GNTR"/>
    <property type="match status" value="1"/>
</dbReference>